<sequence>MAVYVIQELVHAFVLVVMNLYFNIFPVVSFDCEFDIEKNVFNEVITYLFKHINISTRRYQIDMRHINHLTCLTAEILPGCPNRIRWFFCGVTPVAFGLKVESTRQWSNIRRCSFMVVDDQRLVHTPLVPSGSWRSPLVLNQGFPTPFRLTLNIHRPGESAKYSLFASQSRKQHRVGSE</sequence>
<protein>
    <submittedName>
        <fullName evidence="1">Uncharacterized protein</fullName>
    </submittedName>
</protein>
<evidence type="ECO:0000313" key="2">
    <source>
        <dbReference type="Proteomes" id="UP000290809"/>
    </source>
</evidence>
<dbReference type="EMBL" id="QMKO01000705">
    <property type="protein sequence ID" value="RTG91040.1"/>
    <property type="molecule type" value="Genomic_DNA"/>
</dbReference>
<comment type="caution">
    <text evidence="1">The sequence shown here is derived from an EMBL/GenBank/DDBJ whole genome shotgun (WGS) entry which is preliminary data.</text>
</comment>
<evidence type="ECO:0000313" key="1">
    <source>
        <dbReference type="EMBL" id="RTG91040.1"/>
    </source>
</evidence>
<reference evidence="1 2" key="1">
    <citation type="journal article" date="2019" name="PLoS Pathog.">
        <title>Genome sequence of the bovine parasite Schistosoma bovis Tanzania.</title>
        <authorList>
            <person name="Oey H."/>
            <person name="Zakrzewski M."/>
            <person name="Gobert G."/>
            <person name="Gravermann K."/>
            <person name="Stoye J."/>
            <person name="Jones M."/>
            <person name="Mcmanus D."/>
            <person name="Krause L."/>
        </authorList>
    </citation>
    <scope>NUCLEOTIDE SEQUENCE [LARGE SCALE GENOMIC DNA]</scope>
    <source>
        <strain evidence="1 2">TAN1997</strain>
    </source>
</reference>
<name>A0A430QTK3_SCHBO</name>
<accession>A0A430QTK3</accession>
<dbReference type="Proteomes" id="UP000290809">
    <property type="component" value="Unassembled WGS sequence"/>
</dbReference>
<organism evidence="1 2">
    <name type="scientific">Schistosoma bovis</name>
    <name type="common">Blood fluke</name>
    <dbReference type="NCBI Taxonomy" id="6184"/>
    <lineage>
        <taxon>Eukaryota</taxon>
        <taxon>Metazoa</taxon>
        <taxon>Spiralia</taxon>
        <taxon>Lophotrochozoa</taxon>
        <taxon>Platyhelminthes</taxon>
        <taxon>Trematoda</taxon>
        <taxon>Digenea</taxon>
        <taxon>Strigeidida</taxon>
        <taxon>Schistosomatoidea</taxon>
        <taxon>Schistosomatidae</taxon>
        <taxon>Schistosoma</taxon>
    </lineage>
</organism>
<keyword evidence="2" id="KW-1185">Reference proteome</keyword>
<proteinExistence type="predicted"/>
<dbReference type="AlphaFoldDB" id="A0A430QTK3"/>
<gene>
    <name evidence="1" type="ORF">DC041_0004110</name>
</gene>